<dbReference type="Proteomes" id="UP000193411">
    <property type="component" value="Unassembled WGS sequence"/>
</dbReference>
<gene>
    <name evidence="1" type="ORF">BCR44DRAFT_38743</name>
</gene>
<comment type="caution">
    <text evidence="1">The sequence shown here is derived from an EMBL/GenBank/DDBJ whole genome shotgun (WGS) entry which is preliminary data.</text>
</comment>
<proteinExistence type="predicted"/>
<accession>A0A1Y2HHT5</accession>
<evidence type="ECO:0000313" key="2">
    <source>
        <dbReference type="Proteomes" id="UP000193411"/>
    </source>
</evidence>
<name>A0A1Y2HHT5_9FUNG</name>
<reference evidence="1 2" key="1">
    <citation type="submission" date="2016-07" db="EMBL/GenBank/DDBJ databases">
        <title>Pervasive Adenine N6-methylation of Active Genes in Fungi.</title>
        <authorList>
            <consortium name="DOE Joint Genome Institute"/>
            <person name="Mondo S.J."/>
            <person name="Dannebaum R.O."/>
            <person name="Kuo R.C."/>
            <person name="Labutti K."/>
            <person name="Haridas S."/>
            <person name="Kuo A."/>
            <person name="Salamov A."/>
            <person name="Ahrendt S.R."/>
            <person name="Lipzen A."/>
            <person name="Sullivan W."/>
            <person name="Andreopoulos W.B."/>
            <person name="Clum A."/>
            <person name="Lindquist E."/>
            <person name="Daum C."/>
            <person name="Ramamoorthy G.K."/>
            <person name="Gryganskyi A."/>
            <person name="Culley D."/>
            <person name="Magnuson J.K."/>
            <person name="James T.Y."/>
            <person name="O'Malley M.A."/>
            <person name="Stajich J.E."/>
            <person name="Spatafora J.W."/>
            <person name="Visel A."/>
            <person name="Grigoriev I.V."/>
        </authorList>
    </citation>
    <scope>NUCLEOTIDE SEQUENCE [LARGE SCALE GENOMIC DNA]</scope>
    <source>
        <strain evidence="1 2">PL171</strain>
    </source>
</reference>
<keyword evidence="2" id="KW-1185">Reference proteome</keyword>
<protein>
    <submittedName>
        <fullName evidence="1">Uncharacterized protein</fullName>
    </submittedName>
</protein>
<sequence>MIVMIGSTLTVTSDGSVLLPWSSSELPDLTCCRTASTGSKIHSRYNGCVMVADMTSGLENMARLLEWAFLYGMRQKSGGAGVSLVPFGPVAWGVPIYKTEPW</sequence>
<dbReference type="EMBL" id="MCFL01000036">
    <property type="protein sequence ID" value="ORZ33441.1"/>
    <property type="molecule type" value="Genomic_DNA"/>
</dbReference>
<organism evidence="1 2">
    <name type="scientific">Catenaria anguillulae PL171</name>
    <dbReference type="NCBI Taxonomy" id="765915"/>
    <lineage>
        <taxon>Eukaryota</taxon>
        <taxon>Fungi</taxon>
        <taxon>Fungi incertae sedis</taxon>
        <taxon>Blastocladiomycota</taxon>
        <taxon>Blastocladiomycetes</taxon>
        <taxon>Blastocladiales</taxon>
        <taxon>Catenariaceae</taxon>
        <taxon>Catenaria</taxon>
    </lineage>
</organism>
<dbReference type="AlphaFoldDB" id="A0A1Y2HHT5"/>
<evidence type="ECO:0000313" key="1">
    <source>
        <dbReference type="EMBL" id="ORZ33441.1"/>
    </source>
</evidence>